<dbReference type="STRING" id="1385369.N825_27100"/>
<organism evidence="1 2">
    <name type="scientific">Skermanella stibiiresistens SB22</name>
    <dbReference type="NCBI Taxonomy" id="1385369"/>
    <lineage>
        <taxon>Bacteria</taxon>
        <taxon>Pseudomonadati</taxon>
        <taxon>Pseudomonadota</taxon>
        <taxon>Alphaproteobacteria</taxon>
        <taxon>Rhodospirillales</taxon>
        <taxon>Azospirillaceae</taxon>
        <taxon>Skermanella</taxon>
    </lineage>
</organism>
<protein>
    <submittedName>
        <fullName evidence="1">Uncharacterized protein</fullName>
    </submittedName>
</protein>
<dbReference type="AlphaFoldDB" id="W9GUR9"/>
<proteinExistence type="predicted"/>
<dbReference type="EMBL" id="AVFL01000044">
    <property type="protein sequence ID" value="EWY36416.1"/>
    <property type="molecule type" value="Genomic_DNA"/>
</dbReference>
<sequence length="106" mass="11578">MAITADPVLSRVGTDTVYVELALRWLSTKVEITATRVEHLPVSLQCVREEIGREIVDVEDAVNAACDLEWIAADCLDETGDRGWKDIGFGEAVEHALDMAHALAAE</sequence>
<accession>W9GUR9</accession>
<keyword evidence="2" id="KW-1185">Reference proteome</keyword>
<dbReference type="Proteomes" id="UP000019486">
    <property type="component" value="Unassembled WGS sequence"/>
</dbReference>
<comment type="caution">
    <text evidence="1">The sequence shown here is derived from an EMBL/GenBank/DDBJ whole genome shotgun (WGS) entry which is preliminary data.</text>
</comment>
<evidence type="ECO:0000313" key="2">
    <source>
        <dbReference type="Proteomes" id="UP000019486"/>
    </source>
</evidence>
<dbReference type="RefSeq" id="WP_037460779.1">
    <property type="nucleotide sequence ID" value="NZ_AVFL01000044.1"/>
</dbReference>
<reference evidence="1 2" key="1">
    <citation type="submission" date="2013-08" db="EMBL/GenBank/DDBJ databases">
        <title>The genome sequence of Skermanella stibiiresistens.</title>
        <authorList>
            <person name="Zhu W."/>
            <person name="Wang G."/>
        </authorList>
    </citation>
    <scope>NUCLEOTIDE SEQUENCE [LARGE SCALE GENOMIC DNA]</scope>
    <source>
        <strain evidence="1 2">SB22</strain>
    </source>
</reference>
<name>W9GUR9_9PROT</name>
<gene>
    <name evidence="1" type="ORF">N825_27100</name>
</gene>
<evidence type="ECO:0000313" key="1">
    <source>
        <dbReference type="EMBL" id="EWY36416.1"/>
    </source>
</evidence>